<reference evidence="1 2" key="1">
    <citation type="submission" date="2017-09" db="EMBL/GenBank/DDBJ databases">
        <title>Large-scale bioinformatics analysis of Bacillus genomes uncovers conserved roles of natural products in bacterial physiology.</title>
        <authorList>
            <consortium name="Agbiome Team Llc"/>
            <person name="Bleich R.M."/>
            <person name="Grubbs K.J."/>
            <person name="Santa Maria K.C."/>
            <person name="Allen S.E."/>
            <person name="Farag S."/>
            <person name="Shank E.A."/>
            <person name="Bowers A."/>
        </authorList>
    </citation>
    <scope>NUCLEOTIDE SEQUENCE [LARGE SCALE GENOMIC DNA]</scope>
    <source>
        <strain evidence="1 2">AFS009893</strain>
    </source>
</reference>
<protein>
    <submittedName>
        <fullName evidence="1">Uncharacterized protein</fullName>
    </submittedName>
</protein>
<dbReference type="Proteomes" id="UP000219775">
    <property type="component" value="Unassembled WGS sequence"/>
</dbReference>
<comment type="caution">
    <text evidence="1">The sequence shown here is derived from an EMBL/GenBank/DDBJ whole genome shotgun (WGS) entry which is preliminary data.</text>
</comment>
<evidence type="ECO:0000313" key="2">
    <source>
        <dbReference type="Proteomes" id="UP000219775"/>
    </source>
</evidence>
<proteinExistence type="predicted"/>
<dbReference type="EMBL" id="NUDP01000039">
    <property type="protein sequence ID" value="PEM69642.1"/>
    <property type="molecule type" value="Genomic_DNA"/>
</dbReference>
<dbReference type="AlphaFoldDB" id="A0A2B6RBV3"/>
<name>A0A2B6RBV3_9BACI</name>
<evidence type="ECO:0000313" key="1">
    <source>
        <dbReference type="EMBL" id="PEM69642.1"/>
    </source>
</evidence>
<gene>
    <name evidence="1" type="ORF">CN613_11615</name>
</gene>
<accession>A0A2B6RBV3</accession>
<organism evidence="1 2">
    <name type="scientific">Bacillus pseudomycoides</name>
    <dbReference type="NCBI Taxonomy" id="64104"/>
    <lineage>
        <taxon>Bacteria</taxon>
        <taxon>Bacillati</taxon>
        <taxon>Bacillota</taxon>
        <taxon>Bacilli</taxon>
        <taxon>Bacillales</taxon>
        <taxon>Bacillaceae</taxon>
        <taxon>Bacillus</taxon>
        <taxon>Bacillus cereus group</taxon>
    </lineage>
</organism>
<sequence length="81" mass="9654">MENRPWYLQSKFLYTICLILPLIGYIIVLSNKKKFTHEEWLPFLLVATIMTAFWLLKFLPTNMFFIGIVVTIIIIYIVIKN</sequence>